<protein>
    <submittedName>
        <fullName evidence="1">Uncharacterized protein</fullName>
    </submittedName>
</protein>
<evidence type="ECO:0000313" key="1">
    <source>
        <dbReference type="EMBL" id="CAB4164722.1"/>
    </source>
</evidence>
<organism evidence="1">
    <name type="scientific">uncultured Caudovirales phage</name>
    <dbReference type="NCBI Taxonomy" id="2100421"/>
    <lineage>
        <taxon>Viruses</taxon>
        <taxon>Duplodnaviria</taxon>
        <taxon>Heunggongvirae</taxon>
        <taxon>Uroviricota</taxon>
        <taxon>Caudoviricetes</taxon>
        <taxon>Peduoviridae</taxon>
        <taxon>Maltschvirus</taxon>
        <taxon>Maltschvirus maltsch</taxon>
    </lineage>
</organism>
<reference evidence="1" key="1">
    <citation type="submission" date="2020-04" db="EMBL/GenBank/DDBJ databases">
        <authorList>
            <person name="Chiriac C."/>
            <person name="Salcher M."/>
            <person name="Ghai R."/>
            <person name="Kavagutti S V."/>
        </authorList>
    </citation>
    <scope>NUCLEOTIDE SEQUENCE</scope>
</reference>
<name>A0A6J5P0X0_9CAUD</name>
<sequence>MLDFDLDVPLEKILTDMLDNVEGHIVNCSCKHCMSLEVLAYMIMEKENNANV</sequence>
<proteinExistence type="predicted"/>
<dbReference type="EMBL" id="LR796766">
    <property type="protein sequence ID" value="CAB4164722.1"/>
    <property type="molecule type" value="Genomic_DNA"/>
</dbReference>
<gene>
    <name evidence="1" type="ORF">UFOVP828_88</name>
</gene>
<accession>A0A6J5P0X0</accession>